<accession>A0A9K3KKT8</accession>
<dbReference type="EMBL" id="JAGRRH010000022">
    <property type="protein sequence ID" value="KAG7345515.1"/>
    <property type="molecule type" value="Genomic_DNA"/>
</dbReference>
<gene>
    <name evidence="2" type="ORF">IV203_033046</name>
</gene>
<proteinExistence type="predicted"/>
<feature type="domain" description="DSBA-like thioredoxin" evidence="1">
    <location>
        <begin position="43"/>
        <end position="235"/>
    </location>
</feature>
<evidence type="ECO:0000259" key="1">
    <source>
        <dbReference type="Pfam" id="PF01323"/>
    </source>
</evidence>
<organism evidence="2 3">
    <name type="scientific">Nitzschia inconspicua</name>
    <dbReference type="NCBI Taxonomy" id="303405"/>
    <lineage>
        <taxon>Eukaryota</taxon>
        <taxon>Sar</taxon>
        <taxon>Stramenopiles</taxon>
        <taxon>Ochrophyta</taxon>
        <taxon>Bacillariophyta</taxon>
        <taxon>Bacillariophyceae</taxon>
        <taxon>Bacillariophycidae</taxon>
        <taxon>Bacillariales</taxon>
        <taxon>Bacillariaceae</taxon>
        <taxon>Nitzschia</taxon>
    </lineage>
</organism>
<dbReference type="InterPro" id="IPR001853">
    <property type="entry name" value="DSBA-like_thioredoxin_dom"/>
</dbReference>
<protein>
    <submittedName>
        <fullName evidence="2">Thiol oxidoreductase</fullName>
    </submittedName>
</protein>
<dbReference type="PANTHER" id="PTHR13887">
    <property type="entry name" value="GLUTATHIONE S-TRANSFERASE KAPPA"/>
    <property type="match status" value="1"/>
</dbReference>
<dbReference type="PANTHER" id="PTHR13887:SF41">
    <property type="entry name" value="THIOREDOXIN SUPERFAMILY PROTEIN"/>
    <property type="match status" value="1"/>
</dbReference>
<reference evidence="2" key="2">
    <citation type="submission" date="2021-04" db="EMBL/GenBank/DDBJ databases">
        <authorList>
            <person name="Podell S."/>
        </authorList>
    </citation>
    <scope>NUCLEOTIDE SEQUENCE</scope>
    <source>
        <strain evidence="2">Hildebrandi</strain>
    </source>
</reference>
<sequence>MYKSKNDADDDSVGSIFCLVPRLECVSTLFSWAVLFRIVAVRCYVGQQRLHKAIQAFGPEKVQVEWKPFQIDPGTDLAGETVDAYCRRRWGGAGWTNHLKSEGRKDGANFGNWKWWPATAKAHQLVQYCAQKDICSTDRVNALLFQAEYEQGENISLVDTLVKVGEQAGATDLDELRTYLRHDQGKSQVDQEIASGRRRYGISGVPFFVVSGPDSSQRPYGFSGAQSSDTFVDVFQELAEKN</sequence>
<dbReference type="AlphaFoldDB" id="A0A9K3KKT8"/>
<dbReference type="Proteomes" id="UP000693970">
    <property type="component" value="Unassembled WGS sequence"/>
</dbReference>
<reference evidence="2" key="1">
    <citation type="journal article" date="2021" name="Sci. Rep.">
        <title>Diploid genomic architecture of Nitzschia inconspicua, an elite biomass production diatom.</title>
        <authorList>
            <person name="Oliver A."/>
            <person name="Podell S."/>
            <person name="Pinowska A."/>
            <person name="Traller J.C."/>
            <person name="Smith S.R."/>
            <person name="McClure R."/>
            <person name="Beliaev A."/>
            <person name="Bohutskyi P."/>
            <person name="Hill E.A."/>
            <person name="Rabines A."/>
            <person name="Zheng H."/>
            <person name="Allen L.Z."/>
            <person name="Kuo A."/>
            <person name="Grigoriev I.V."/>
            <person name="Allen A.E."/>
            <person name="Hazlebeck D."/>
            <person name="Allen E.E."/>
        </authorList>
    </citation>
    <scope>NUCLEOTIDE SEQUENCE</scope>
    <source>
        <strain evidence="2">Hildebrandi</strain>
    </source>
</reference>
<dbReference type="Pfam" id="PF01323">
    <property type="entry name" value="DSBA"/>
    <property type="match status" value="1"/>
</dbReference>
<evidence type="ECO:0000313" key="2">
    <source>
        <dbReference type="EMBL" id="KAG7345515.1"/>
    </source>
</evidence>
<comment type="caution">
    <text evidence="2">The sequence shown here is derived from an EMBL/GenBank/DDBJ whole genome shotgun (WGS) entry which is preliminary data.</text>
</comment>
<name>A0A9K3KKT8_9STRA</name>
<dbReference type="GO" id="GO:0016491">
    <property type="term" value="F:oxidoreductase activity"/>
    <property type="evidence" value="ECO:0007669"/>
    <property type="project" value="InterPro"/>
</dbReference>
<keyword evidence="3" id="KW-1185">Reference proteome</keyword>
<evidence type="ECO:0000313" key="3">
    <source>
        <dbReference type="Proteomes" id="UP000693970"/>
    </source>
</evidence>
<dbReference type="OrthoDB" id="60308at2759"/>